<evidence type="ECO:0000313" key="4">
    <source>
        <dbReference type="Proteomes" id="UP001320460"/>
    </source>
</evidence>
<dbReference type="CDD" id="cd07067">
    <property type="entry name" value="HP_PGM_like"/>
    <property type="match status" value="1"/>
</dbReference>
<proteinExistence type="predicted"/>
<dbReference type="InterPro" id="IPR013078">
    <property type="entry name" value="His_Pase_superF_clade-1"/>
</dbReference>
<dbReference type="Proteomes" id="UP001320460">
    <property type="component" value="Chromosome"/>
</dbReference>
<name>A0ABM7VUG9_9ENTR</name>
<dbReference type="PANTHER" id="PTHR48100:SF1">
    <property type="entry name" value="HISTIDINE PHOSPHATASE FAMILY PROTEIN-RELATED"/>
    <property type="match status" value="1"/>
</dbReference>
<dbReference type="SUPFAM" id="SSF53254">
    <property type="entry name" value="Phosphoglycerate mutase-like"/>
    <property type="match status" value="1"/>
</dbReference>
<evidence type="ECO:0000313" key="3">
    <source>
        <dbReference type="EMBL" id="BDD50741.1"/>
    </source>
</evidence>
<accession>A0ABM7VUG9</accession>
<evidence type="ECO:0000256" key="1">
    <source>
        <dbReference type="ARBA" id="ARBA00023152"/>
    </source>
</evidence>
<evidence type="ECO:0000256" key="2">
    <source>
        <dbReference type="ARBA" id="ARBA00023235"/>
    </source>
</evidence>
<dbReference type="PANTHER" id="PTHR48100">
    <property type="entry name" value="BROAD-SPECIFICITY PHOSPHATASE YOR283W-RELATED"/>
    <property type="match status" value="1"/>
</dbReference>
<dbReference type="RefSeq" id="WP_125124433.1">
    <property type="nucleotide sequence ID" value="NZ_AP025334.1"/>
</dbReference>
<keyword evidence="4" id="KW-1185">Reference proteome</keyword>
<protein>
    <submittedName>
        <fullName evidence="3">Phosphoglycerate mutase</fullName>
    </submittedName>
</protein>
<keyword evidence="1" id="KW-0324">Glycolysis</keyword>
<dbReference type="InterPro" id="IPR001345">
    <property type="entry name" value="PG/BPGM_mutase_AS"/>
</dbReference>
<sequence length="203" mass="22026">MKIYLVRHGETVWNVENRIQGHLDSPVTEVGIRQISALCRDLADKSITSIIASPLGRSVAAAGQIASHLDCPLHFNPALVERHFGDLEGKRISELTEKERAQAEAMLSGSLAIGPQNGEALQDATQRVLGALSGFSARQGNVCVVSHGHVIQSVINTLVGNNADHFERYAHLNGAYSILTCPEKGLTVEKWGISTHLFSRSRQ</sequence>
<dbReference type="InterPro" id="IPR029033">
    <property type="entry name" value="His_PPase_superfam"/>
</dbReference>
<keyword evidence="2" id="KW-0413">Isomerase</keyword>
<dbReference type="PROSITE" id="PS00175">
    <property type="entry name" value="PG_MUTASE"/>
    <property type="match status" value="1"/>
</dbReference>
<gene>
    <name evidence="3" type="ORF">PDTA9734_22280</name>
</gene>
<dbReference type="Gene3D" id="3.40.50.1240">
    <property type="entry name" value="Phosphoglycerate mutase-like"/>
    <property type="match status" value="1"/>
</dbReference>
<reference evidence="3 4" key="1">
    <citation type="submission" date="2021-12" db="EMBL/GenBank/DDBJ databases">
        <title>Complete genome sequence of Phytobacter diazotrophicus TA9734.</title>
        <authorList>
            <person name="Kubota H."/>
            <person name="Nakayama Y."/>
            <person name="Ariyoshi T."/>
        </authorList>
    </citation>
    <scope>NUCLEOTIDE SEQUENCE [LARGE SCALE GENOMIC DNA]</scope>
    <source>
        <strain evidence="3 4">TA9734</strain>
    </source>
</reference>
<dbReference type="SMART" id="SM00855">
    <property type="entry name" value="PGAM"/>
    <property type="match status" value="1"/>
</dbReference>
<dbReference type="InterPro" id="IPR050275">
    <property type="entry name" value="PGM_Phosphatase"/>
</dbReference>
<organism evidence="3 4">
    <name type="scientific">Phytobacter diazotrophicus</name>
    <dbReference type="NCBI Taxonomy" id="395631"/>
    <lineage>
        <taxon>Bacteria</taxon>
        <taxon>Pseudomonadati</taxon>
        <taxon>Pseudomonadota</taxon>
        <taxon>Gammaproteobacteria</taxon>
        <taxon>Enterobacterales</taxon>
        <taxon>Enterobacteriaceae</taxon>
        <taxon>Phytobacter</taxon>
    </lineage>
</organism>
<dbReference type="EMBL" id="AP025334">
    <property type="protein sequence ID" value="BDD50741.1"/>
    <property type="molecule type" value="Genomic_DNA"/>
</dbReference>
<dbReference type="Pfam" id="PF00300">
    <property type="entry name" value="His_Phos_1"/>
    <property type="match status" value="1"/>
</dbReference>